<dbReference type="PROSITE" id="PS00141">
    <property type="entry name" value="ASP_PROTEASE"/>
    <property type="match status" value="1"/>
</dbReference>
<dbReference type="Pfam" id="PF17917">
    <property type="entry name" value="RT_RNaseH"/>
    <property type="match status" value="1"/>
</dbReference>
<organism evidence="10 11">
    <name type="scientific">Lasius niger</name>
    <name type="common">Black garden ant</name>
    <dbReference type="NCBI Taxonomy" id="67767"/>
    <lineage>
        <taxon>Eukaryota</taxon>
        <taxon>Metazoa</taxon>
        <taxon>Ecdysozoa</taxon>
        <taxon>Arthropoda</taxon>
        <taxon>Hexapoda</taxon>
        <taxon>Insecta</taxon>
        <taxon>Pterygota</taxon>
        <taxon>Neoptera</taxon>
        <taxon>Endopterygota</taxon>
        <taxon>Hymenoptera</taxon>
        <taxon>Apocrita</taxon>
        <taxon>Aculeata</taxon>
        <taxon>Formicoidea</taxon>
        <taxon>Formicidae</taxon>
        <taxon>Formicinae</taxon>
        <taxon>Lasius</taxon>
        <taxon>Lasius</taxon>
    </lineage>
</organism>
<evidence type="ECO:0000259" key="9">
    <source>
        <dbReference type="PROSITE" id="PS50878"/>
    </source>
</evidence>
<dbReference type="GO" id="GO:0004519">
    <property type="term" value="F:endonuclease activity"/>
    <property type="evidence" value="ECO:0007669"/>
    <property type="project" value="UniProtKB-KW"/>
</dbReference>
<feature type="compositionally biased region" description="Polar residues" evidence="8">
    <location>
        <begin position="421"/>
        <end position="439"/>
    </location>
</feature>
<feature type="domain" description="Reverse transcriptase" evidence="9">
    <location>
        <begin position="502"/>
        <end position="682"/>
    </location>
</feature>
<protein>
    <recommendedName>
        <fullName evidence="1">RNA-directed DNA polymerase</fullName>
        <ecNumber evidence="1">2.7.7.49</ecNumber>
    </recommendedName>
</protein>
<feature type="non-terminal residue" evidence="10">
    <location>
        <position position="965"/>
    </location>
</feature>
<feature type="region of interest" description="Disordered" evidence="8">
    <location>
        <begin position="277"/>
        <end position="308"/>
    </location>
</feature>
<evidence type="ECO:0000256" key="1">
    <source>
        <dbReference type="ARBA" id="ARBA00012493"/>
    </source>
</evidence>
<dbReference type="Pfam" id="PF00078">
    <property type="entry name" value="RVT_1"/>
    <property type="match status" value="1"/>
</dbReference>
<dbReference type="CDD" id="cd00303">
    <property type="entry name" value="retropepsin_like"/>
    <property type="match status" value="1"/>
</dbReference>
<dbReference type="InterPro" id="IPR001969">
    <property type="entry name" value="Aspartic_peptidase_AS"/>
</dbReference>
<evidence type="ECO:0000256" key="2">
    <source>
        <dbReference type="ARBA" id="ARBA00022679"/>
    </source>
</evidence>
<dbReference type="FunFam" id="3.30.70.270:FF:000020">
    <property type="entry name" value="Transposon Tf2-6 polyprotein-like Protein"/>
    <property type="match status" value="1"/>
</dbReference>
<dbReference type="SUPFAM" id="SSF56672">
    <property type="entry name" value="DNA/RNA polymerases"/>
    <property type="match status" value="1"/>
</dbReference>
<dbReference type="InterPro" id="IPR000477">
    <property type="entry name" value="RT_dom"/>
</dbReference>
<name>A0A0J7KDB6_LASNI</name>
<dbReference type="EC" id="2.7.7.49" evidence="1"/>
<feature type="region of interest" description="Disordered" evidence="8">
    <location>
        <begin position="413"/>
        <end position="440"/>
    </location>
</feature>
<dbReference type="InterPro" id="IPR021109">
    <property type="entry name" value="Peptidase_aspartic_dom_sf"/>
</dbReference>
<dbReference type="EMBL" id="LBMM01009043">
    <property type="protein sequence ID" value="KMQ88443.1"/>
    <property type="molecule type" value="Genomic_DNA"/>
</dbReference>
<dbReference type="PANTHER" id="PTHR37984">
    <property type="entry name" value="PROTEIN CBG26694"/>
    <property type="match status" value="1"/>
</dbReference>
<gene>
    <name evidence="10" type="ORF">RF55_12072</name>
</gene>
<dbReference type="InterPro" id="IPR050951">
    <property type="entry name" value="Retrovirus_Pol_polyprotein"/>
</dbReference>
<dbReference type="PANTHER" id="PTHR37984:SF5">
    <property type="entry name" value="PROTEIN NYNRIN-LIKE"/>
    <property type="match status" value="1"/>
</dbReference>
<dbReference type="InterPro" id="IPR041373">
    <property type="entry name" value="RT_RNaseH"/>
</dbReference>
<dbReference type="Gene3D" id="2.40.70.10">
    <property type="entry name" value="Acid Proteases"/>
    <property type="match status" value="1"/>
</dbReference>
<reference evidence="10 11" key="1">
    <citation type="submission" date="2015-04" db="EMBL/GenBank/DDBJ databases">
        <title>Lasius niger genome sequencing.</title>
        <authorList>
            <person name="Konorov E.A."/>
            <person name="Nikitin M.A."/>
            <person name="Kirill M.V."/>
            <person name="Chang P."/>
        </authorList>
    </citation>
    <scope>NUCLEOTIDE SEQUENCE [LARGE SCALE GENOMIC DNA]</scope>
    <source>
        <tissue evidence="10">Whole</tissue>
    </source>
</reference>
<evidence type="ECO:0000313" key="10">
    <source>
        <dbReference type="EMBL" id="KMQ88443.1"/>
    </source>
</evidence>
<dbReference type="PaxDb" id="67767-A0A0J7KDB6"/>
<sequence>MQLASKSELADFALKRGLDASGTLEDIRRRVRDYFDRHPEEDTDIEPVAVAGPSADTFLDAREVPRTPLTLSLPVPPTRPPASPPGDDAKVINQMRKWGCHFDGRDPIAFLERVDELTSAYGFSGEQLLKGLPELLRGETLLWYRNARYDWVTWADFEKAFRSQFLPRRYQAALRREIADRRQKTSEKFAKYATEILTLMRRAGNYSRDEQLDRVYENMHPEYKIYVRYDDATSLAELQARAAEFEDIEQQRQDLKKTDRATAPTTTVAKILLAMRERRRAHPPVSPASGKRRADRDHRGRRTKPGIRITFTPRPHLRVRIHQYQCHALLDTGSEISFINQATATYVQQRGYDIDKTESQVQLADGNPTPIPGTVTLPLQIGGRTYYHAFSILPSLESPVLIGADLWARTRIRIPPPPSGRTKSASPKCESTNDPTTGTLEEEQQLRKFLDGELPKFNEVAGPTDRTEHQIRLIDARPIKQRYRPRNPAMQAVIDREVEEMETAGVIEPSHSAWSSPVVVVKKKDGKFRFCIDFRKVNEVTEKDAYPLPQVTATLDKLRGARYLTTLDLKNGYLQVPLAPESRPITAFTIPGRGLFQFKVMPFGLHSAPATFQRLLDAVIGPALEPHVFVYLDDIIVISRTFDDHLRLLREVFQRLRAARLRLNPAKCHFCVNRLKYLGHVVDRNGIRTDPEKVSAVADWPKPASVKQVRQFLGMASWYRRFIANFSTLAAPLTRLTKKNARWAWGPDEDATFRTLKDALISAPVLACPDFSRRFFLQTDASTSGLGAVLTQYFEEGERVIAYASRTLNGAERNYSATELECLAVVWGIRRMKGYLEGYAFTVITDHQSLKWLQRLESPTGRLARWLFEIQQYDLDIKYRRGTLNRVADALSRQPEICAAKATPCRWYRRLHEAVTREPGSHPDFRLENGKLQKHILHSLNFKETPTDEQWKICIPKEQRPGLMQ</sequence>
<dbReference type="GO" id="GO:0006508">
    <property type="term" value="P:proteolysis"/>
    <property type="evidence" value="ECO:0007669"/>
    <property type="project" value="InterPro"/>
</dbReference>
<keyword evidence="3" id="KW-0548">Nucleotidyltransferase</keyword>
<evidence type="ECO:0000256" key="5">
    <source>
        <dbReference type="ARBA" id="ARBA00022759"/>
    </source>
</evidence>
<keyword evidence="11" id="KW-1185">Reference proteome</keyword>
<keyword evidence="2" id="KW-0808">Transferase</keyword>
<dbReference type="FunFam" id="3.10.20.370:FF:000001">
    <property type="entry name" value="Retrovirus-related Pol polyprotein from transposon 17.6-like protein"/>
    <property type="match status" value="1"/>
</dbReference>
<dbReference type="Proteomes" id="UP000036403">
    <property type="component" value="Unassembled WGS sequence"/>
</dbReference>
<keyword evidence="6" id="KW-0378">Hydrolase</keyword>
<evidence type="ECO:0000256" key="3">
    <source>
        <dbReference type="ARBA" id="ARBA00022695"/>
    </source>
</evidence>
<dbReference type="Gene3D" id="3.10.10.10">
    <property type="entry name" value="HIV Type 1 Reverse Transcriptase, subunit A, domain 1"/>
    <property type="match status" value="1"/>
</dbReference>
<dbReference type="InterPro" id="IPR005162">
    <property type="entry name" value="Retrotrans_gag_dom"/>
</dbReference>
<keyword evidence="4" id="KW-0540">Nuclease</keyword>
<evidence type="ECO:0000256" key="7">
    <source>
        <dbReference type="ARBA" id="ARBA00022918"/>
    </source>
</evidence>
<dbReference type="SUPFAM" id="SSF50630">
    <property type="entry name" value="Acid proteases"/>
    <property type="match status" value="1"/>
</dbReference>
<keyword evidence="7" id="KW-0695">RNA-directed DNA polymerase</keyword>
<proteinExistence type="predicted"/>
<keyword evidence="5" id="KW-0255">Endonuclease</keyword>
<evidence type="ECO:0000256" key="4">
    <source>
        <dbReference type="ARBA" id="ARBA00022722"/>
    </source>
</evidence>
<evidence type="ECO:0000256" key="8">
    <source>
        <dbReference type="SAM" id="MobiDB-lite"/>
    </source>
</evidence>
<dbReference type="GO" id="GO:0003964">
    <property type="term" value="F:RNA-directed DNA polymerase activity"/>
    <property type="evidence" value="ECO:0007669"/>
    <property type="project" value="UniProtKB-KW"/>
</dbReference>
<dbReference type="OrthoDB" id="7700898at2759"/>
<comment type="caution">
    <text evidence="10">The sequence shown here is derived from an EMBL/GenBank/DDBJ whole genome shotgun (WGS) entry which is preliminary data.</text>
</comment>
<dbReference type="CDD" id="cd09274">
    <property type="entry name" value="RNase_HI_RT_Ty3"/>
    <property type="match status" value="1"/>
</dbReference>
<accession>A0A0J7KDB6</accession>
<dbReference type="AlphaFoldDB" id="A0A0J7KDB6"/>
<dbReference type="Gene3D" id="3.10.20.370">
    <property type="match status" value="1"/>
</dbReference>
<dbReference type="Pfam" id="PF03732">
    <property type="entry name" value="Retrotrans_gag"/>
    <property type="match status" value="1"/>
</dbReference>
<evidence type="ECO:0000256" key="6">
    <source>
        <dbReference type="ARBA" id="ARBA00022801"/>
    </source>
</evidence>
<dbReference type="Gene3D" id="3.30.70.270">
    <property type="match status" value="2"/>
</dbReference>
<evidence type="ECO:0000313" key="11">
    <source>
        <dbReference type="Proteomes" id="UP000036403"/>
    </source>
</evidence>
<dbReference type="CDD" id="cd01647">
    <property type="entry name" value="RT_LTR"/>
    <property type="match status" value="1"/>
</dbReference>
<dbReference type="PROSITE" id="PS50878">
    <property type="entry name" value="RT_POL"/>
    <property type="match status" value="1"/>
</dbReference>
<dbReference type="GO" id="GO:0004190">
    <property type="term" value="F:aspartic-type endopeptidase activity"/>
    <property type="evidence" value="ECO:0007669"/>
    <property type="project" value="InterPro"/>
</dbReference>
<dbReference type="InterPro" id="IPR043128">
    <property type="entry name" value="Rev_trsase/Diguanyl_cyclase"/>
</dbReference>
<dbReference type="InterPro" id="IPR043502">
    <property type="entry name" value="DNA/RNA_pol_sf"/>
</dbReference>
<dbReference type="STRING" id="67767.A0A0J7KDB6"/>